<dbReference type="Proteomes" id="UP000288805">
    <property type="component" value="Unassembled WGS sequence"/>
</dbReference>
<evidence type="ECO:0000259" key="2">
    <source>
        <dbReference type="Pfam" id="PF00078"/>
    </source>
</evidence>
<dbReference type="Gene3D" id="3.30.70.270">
    <property type="match status" value="2"/>
</dbReference>
<dbReference type="InterPro" id="IPR041577">
    <property type="entry name" value="RT_RNaseH_2"/>
</dbReference>
<comment type="caution">
    <text evidence="4">The sequence shown here is derived from an EMBL/GenBank/DDBJ whole genome shotgun (WGS) entry which is preliminary data.</text>
</comment>
<dbReference type="InterPro" id="IPR043128">
    <property type="entry name" value="Rev_trsase/Diguanyl_cyclase"/>
</dbReference>
<protein>
    <submittedName>
        <fullName evidence="4">Retrovirus-related Pol polyprotein from transposon opus</fullName>
    </submittedName>
</protein>
<evidence type="ECO:0000259" key="3">
    <source>
        <dbReference type="Pfam" id="PF17919"/>
    </source>
</evidence>
<dbReference type="FunFam" id="3.10.20.370:FF:000001">
    <property type="entry name" value="Retrovirus-related Pol polyprotein from transposon 17.6-like protein"/>
    <property type="match status" value="1"/>
</dbReference>
<dbReference type="FunFam" id="3.30.70.270:FF:000020">
    <property type="entry name" value="Transposon Tf2-6 polyprotein-like Protein"/>
    <property type="match status" value="1"/>
</dbReference>
<dbReference type="Pfam" id="PF17919">
    <property type="entry name" value="RT_RNaseH_2"/>
    <property type="match status" value="1"/>
</dbReference>
<evidence type="ECO:0000313" key="4">
    <source>
        <dbReference type="EMBL" id="RVW11793.1"/>
    </source>
</evidence>
<accession>A0A438BLF7</accession>
<dbReference type="EMBL" id="QGNW01002732">
    <property type="protein sequence ID" value="RVW11793.1"/>
    <property type="molecule type" value="Genomic_DNA"/>
</dbReference>
<dbReference type="InterPro" id="IPR043502">
    <property type="entry name" value="DNA/RNA_pol_sf"/>
</dbReference>
<proteinExistence type="predicted"/>
<evidence type="ECO:0000256" key="1">
    <source>
        <dbReference type="ARBA" id="ARBA00023268"/>
    </source>
</evidence>
<dbReference type="Pfam" id="PF00078">
    <property type="entry name" value="RVT_1"/>
    <property type="match status" value="1"/>
</dbReference>
<dbReference type="SUPFAM" id="SSF56672">
    <property type="entry name" value="DNA/RNA polymerases"/>
    <property type="match status" value="1"/>
</dbReference>
<dbReference type="AlphaFoldDB" id="A0A438BLF7"/>
<feature type="domain" description="Reverse transcriptase" evidence="2">
    <location>
        <begin position="3"/>
        <end position="55"/>
    </location>
</feature>
<gene>
    <name evidence="4" type="primary">pol_2051</name>
    <name evidence="4" type="ORF">CK203_089773</name>
</gene>
<evidence type="ECO:0000313" key="5">
    <source>
        <dbReference type="Proteomes" id="UP000288805"/>
    </source>
</evidence>
<keyword evidence="1" id="KW-0511">Multifunctional enzyme</keyword>
<dbReference type="CDD" id="cd09274">
    <property type="entry name" value="RNase_HI_RT_Ty3"/>
    <property type="match status" value="1"/>
</dbReference>
<dbReference type="InterPro" id="IPR000477">
    <property type="entry name" value="RT_dom"/>
</dbReference>
<dbReference type="PANTHER" id="PTHR37984">
    <property type="entry name" value="PROTEIN CBG26694"/>
    <property type="match status" value="1"/>
</dbReference>
<dbReference type="PANTHER" id="PTHR37984:SF5">
    <property type="entry name" value="PROTEIN NYNRIN-LIKE"/>
    <property type="match status" value="1"/>
</dbReference>
<sequence>MEVFMDDITIYGSTFEECLVNLEAVFKRCIEKDLVLNWEKCHFMVHQGIVLGHIISEKGIEVDKAKVELIAKLPSPTTVKGVRQFIGHARFYRRLIQDFSKLSRPLCELLAKDAKFVWDERCQKSFDQLKQFLTTAPIVRAPNWQLPFEVMCDASDFAIGAVLGQRDDGKPYVIYYASKTLNEAQRNYTTIEKELLAVVFALDKFRAYLVGSFIVVFTNHSALKDKKGVENVVADHLSRLAIAHNSHVLPINDEFPEESLMLLEKAPWYAHIANYLVTGEVPSEWKAQDRKHFFAKIHAYYWEEPFLFKYCADQIIRKCVPEEEQ</sequence>
<organism evidence="4 5">
    <name type="scientific">Vitis vinifera</name>
    <name type="common">Grape</name>
    <dbReference type="NCBI Taxonomy" id="29760"/>
    <lineage>
        <taxon>Eukaryota</taxon>
        <taxon>Viridiplantae</taxon>
        <taxon>Streptophyta</taxon>
        <taxon>Embryophyta</taxon>
        <taxon>Tracheophyta</taxon>
        <taxon>Spermatophyta</taxon>
        <taxon>Magnoliopsida</taxon>
        <taxon>eudicotyledons</taxon>
        <taxon>Gunneridae</taxon>
        <taxon>Pentapetalae</taxon>
        <taxon>rosids</taxon>
        <taxon>Vitales</taxon>
        <taxon>Vitaceae</taxon>
        <taxon>Viteae</taxon>
        <taxon>Vitis</taxon>
    </lineage>
</organism>
<name>A0A438BLF7_VITVI</name>
<dbReference type="InterPro" id="IPR050951">
    <property type="entry name" value="Retrovirus_Pol_polyprotein"/>
</dbReference>
<dbReference type="GO" id="GO:0003824">
    <property type="term" value="F:catalytic activity"/>
    <property type="evidence" value="ECO:0007669"/>
    <property type="project" value="UniProtKB-KW"/>
</dbReference>
<feature type="domain" description="Reverse transcriptase/retrotransposon-derived protein RNase H-like" evidence="3">
    <location>
        <begin position="118"/>
        <end position="215"/>
    </location>
</feature>
<reference evidence="4 5" key="1">
    <citation type="journal article" date="2018" name="PLoS Genet.">
        <title>Population sequencing reveals clonal diversity and ancestral inbreeding in the grapevine cultivar Chardonnay.</title>
        <authorList>
            <person name="Roach M.J."/>
            <person name="Johnson D.L."/>
            <person name="Bohlmann J."/>
            <person name="van Vuuren H.J."/>
            <person name="Jones S.J."/>
            <person name="Pretorius I.S."/>
            <person name="Schmidt S.A."/>
            <person name="Borneman A.R."/>
        </authorList>
    </citation>
    <scope>NUCLEOTIDE SEQUENCE [LARGE SCALE GENOMIC DNA]</scope>
    <source>
        <strain evidence="5">cv. Chardonnay</strain>
        <tissue evidence="4">Leaf</tissue>
    </source>
</reference>